<reference evidence="3 4" key="1">
    <citation type="submission" date="2015-10" db="EMBL/GenBank/DDBJ databases">
        <title>Genome analyses suggest a sexual origin of heterokaryosis in a supposedly ancient asexual fungus.</title>
        <authorList>
            <person name="Ropars J."/>
            <person name="Sedzielewska K."/>
            <person name="Noel J."/>
            <person name="Charron P."/>
            <person name="Farinelli L."/>
            <person name="Marton T."/>
            <person name="Kruger M."/>
            <person name="Pelin A."/>
            <person name="Brachmann A."/>
            <person name="Corradi N."/>
        </authorList>
    </citation>
    <scope>NUCLEOTIDE SEQUENCE [LARGE SCALE GENOMIC DNA]</scope>
    <source>
        <strain evidence="3 4">A4</strain>
    </source>
</reference>
<dbReference type="GO" id="GO:0008270">
    <property type="term" value="F:zinc ion binding"/>
    <property type="evidence" value="ECO:0007669"/>
    <property type="project" value="UniProtKB-KW"/>
</dbReference>
<dbReference type="EMBL" id="LLXI01000148">
    <property type="protein sequence ID" value="PKY41406.1"/>
    <property type="molecule type" value="Genomic_DNA"/>
</dbReference>
<dbReference type="AlphaFoldDB" id="A0A2I1G491"/>
<dbReference type="Proteomes" id="UP000234323">
    <property type="component" value="Unassembled WGS sequence"/>
</dbReference>
<keyword evidence="1" id="KW-0863">Zinc-finger</keyword>
<gene>
    <name evidence="3" type="ORF">RhiirA4_454982</name>
</gene>
<dbReference type="VEuPathDB" id="FungiDB:RhiirA1_477725"/>
<evidence type="ECO:0000259" key="2">
    <source>
        <dbReference type="PROSITE" id="PS50966"/>
    </source>
</evidence>
<comment type="caution">
    <text evidence="3">The sequence shown here is derived from an EMBL/GenBank/DDBJ whole genome shotgun (WGS) entry which is preliminary data.</text>
</comment>
<organism evidence="3 4">
    <name type="scientific">Rhizophagus irregularis</name>
    <dbReference type="NCBI Taxonomy" id="588596"/>
    <lineage>
        <taxon>Eukaryota</taxon>
        <taxon>Fungi</taxon>
        <taxon>Fungi incertae sedis</taxon>
        <taxon>Mucoromycota</taxon>
        <taxon>Glomeromycotina</taxon>
        <taxon>Glomeromycetes</taxon>
        <taxon>Glomerales</taxon>
        <taxon>Glomeraceae</taxon>
        <taxon>Rhizophagus</taxon>
    </lineage>
</organism>
<keyword evidence="4" id="KW-1185">Reference proteome</keyword>
<dbReference type="VEuPathDB" id="FungiDB:FUN_016942"/>
<feature type="domain" description="SWIM-type" evidence="2">
    <location>
        <begin position="79"/>
        <end position="118"/>
    </location>
</feature>
<sequence>MPLARTTIITESHWRVLKYNYKYNYNQPCLDQLTQILVEQLVPDFDLKMTQYHTKHSFPAWWQTFKKDWDKAVNTNIEFAMDKRHHIDTINWICSCPAYFCSPYLLCKHLVAKKNISPAFMEIK</sequence>
<evidence type="ECO:0000313" key="4">
    <source>
        <dbReference type="Proteomes" id="UP000234323"/>
    </source>
</evidence>
<evidence type="ECO:0000313" key="3">
    <source>
        <dbReference type="EMBL" id="PKY41406.1"/>
    </source>
</evidence>
<keyword evidence="1" id="KW-0479">Metal-binding</keyword>
<accession>A0A2I1G491</accession>
<name>A0A2I1G491_9GLOM</name>
<dbReference type="PROSITE" id="PS50966">
    <property type="entry name" value="ZF_SWIM"/>
    <property type="match status" value="1"/>
</dbReference>
<proteinExistence type="predicted"/>
<evidence type="ECO:0000256" key="1">
    <source>
        <dbReference type="PROSITE-ProRule" id="PRU00325"/>
    </source>
</evidence>
<protein>
    <recommendedName>
        <fullName evidence="2">SWIM-type domain-containing protein</fullName>
    </recommendedName>
</protein>
<dbReference type="InterPro" id="IPR007527">
    <property type="entry name" value="Znf_SWIM"/>
</dbReference>
<keyword evidence="1" id="KW-0862">Zinc</keyword>